<dbReference type="InterPro" id="IPR028098">
    <property type="entry name" value="Glyco_trans_4-like_N"/>
</dbReference>
<keyword evidence="3" id="KW-0808">Transferase</keyword>
<dbReference type="PANTHER" id="PTHR12526">
    <property type="entry name" value="GLYCOSYLTRANSFERASE"/>
    <property type="match status" value="1"/>
</dbReference>
<protein>
    <submittedName>
        <fullName evidence="3">Putative glycosyltransferase</fullName>
    </submittedName>
</protein>
<dbReference type="AlphaFoldDB" id="A0A6M3XDY8"/>
<gene>
    <name evidence="3" type="ORF">TM448B00401_0016</name>
</gene>
<dbReference type="Gene3D" id="3.40.50.2000">
    <property type="entry name" value="Glycogen Phosphorylase B"/>
    <property type="match status" value="2"/>
</dbReference>
<dbReference type="Pfam" id="PF00534">
    <property type="entry name" value="Glycos_transf_1"/>
    <property type="match status" value="1"/>
</dbReference>
<dbReference type="GO" id="GO:0016757">
    <property type="term" value="F:glycosyltransferase activity"/>
    <property type="evidence" value="ECO:0007669"/>
    <property type="project" value="InterPro"/>
</dbReference>
<name>A0A6M3XDY8_9ZZZZ</name>
<accession>A0A6M3XDY8</accession>
<organism evidence="3">
    <name type="scientific">viral metagenome</name>
    <dbReference type="NCBI Taxonomy" id="1070528"/>
    <lineage>
        <taxon>unclassified sequences</taxon>
        <taxon>metagenomes</taxon>
        <taxon>organismal metagenomes</taxon>
    </lineage>
</organism>
<sequence>MTQSRKLLYFVSVDWFFCSHFMARARAARDAGFEVVVLTNVAQHGGMIEGAGLRVIHIDLDRRTLNPVSGLSSLRRVWEVLRAERPDILHQVALKPILIGSLAARLAGQAKVVNAIVGGGYLSTSDSLLAKGISHFLNIAMRLLLNPIGSRVIFENPDDLTSFVKNGWVKKKDAILIRGAGVDLTDYSTGDVVAEVPLVLLPARLLWDKGIGEFVEAARKIKGAGVSARFVVAGGADGGNRAAIDEATLVAWRNEGTVELWGFRTDMPHVFAQASIVCLPSYREGLPKALLEAMAASLPCVATDVPGCREAVTHGDNGLLVPPRDADSLALALSTLIKDSKLRQQMGRQGRLKAEREFSSEQIVQETLAVYKDLLVA</sequence>
<reference evidence="3" key="1">
    <citation type="submission" date="2020-03" db="EMBL/GenBank/DDBJ databases">
        <title>The deep terrestrial virosphere.</title>
        <authorList>
            <person name="Holmfeldt K."/>
            <person name="Nilsson E."/>
            <person name="Simone D."/>
            <person name="Lopez-Fernandez M."/>
            <person name="Wu X."/>
            <person name="de Brujin I."/>
            <person name="Lundin D."/>
            <person name="Andersson A."/>
            <person name="Bertilsson S."/>
            <person name="Dopson M."/>
        </authorList>
    </citation>
    <scope>NUCLEOTIDE SEQUENCE</scope>
    <source>
        <strain evidence="3">TM448B00401</strain>
    </source>
</reference>
<evidence type="ECO:0000313" key="3">
    <source>
        <dbReference type="EMBL" id="QJH95363.1"/>
    </source>
</evidence>
<dbReference type="SUPFAM" id="SSF53756">
    <property type="entry name" value="UDP-Glycosyltransferase/glycogen phosphorylase"/>
    <property type="match status" value="1"/>
</dbReference>
<dbReference type="EMBL" id="MT144618">
    <property type="protein sequence ID" value="QJH95363.1"/>
    <property type="molecule type" value="Genomic_DNA"/>
</dbReference>
<proteinExistence type="predicted"/>
<dbReference type="Pfam" id="PF13477">
    <property type="entry name" value="Glyco_trans_4_2"/>
    <property type="match status" value="1"/>
</dbReference>
<feature type="domain" description="Glycosyltransferase subfamily 4-like N-terminal" evidence="2">
    <location>
        <begin position="6"/>
        <end position="126"/>
    </location>
</feature>
<evidence type="ECO:0000259" key="2">
    <source>
        <dbReference type="Pfam" id="PF13477"/>
    </source>
</evidence>
<dbReference type="CDD" id="cd03808">
    <property type="entry name" value="GT4_CapM-like"/>
    <property type="match status" value="1"/>
</dbReference>
<dbReference type="InterPro" id="IPR001296">
    <property type="entry name" value="Glyco_trans_1"/>
</dbReference>
<feature type="domain" description="Glycosyl transferase family 1" evidence="1">
    <location>
        <begin position="197"/>
        <end position="351"/>
    </location>
</feature>
<dbReference type="PANTHER" id="PTHR12526:SF638">
    <property type="entry name" value="SPORE COAT PROTEIN SA"/>
    <property type="match status" value="1"/>
</dbReference>
<evidence type="ECO:0000259" key="1">
    <source>
        <dbReference type="Pfam" id="PF00534"/>
    </source>
</evidence>